<protein>
    <submittedName>
        <fullName evidence="2">HD-GYP domain-containing protein (C-di-GMP phosphodiesterase class II)</fullName>
    </submittedName>
</protein>
<organism evidence="2 3">
    <name type="scientific">Rhizobium paknamense</name>
    <dbReference type="NCBI Taxonomy" id="1206817"/>
    <lineage>
        <taxon>Bacteria</taxon>
        <taxon>Pseudomonadati</taxon>
        <taxon>Pseudomonadota</taxon>
        <taxon>Alphaproteobacteria</taxon>
        <taxon>Hyphomicrobiales</taxon>
        <taxon>Rhizobiaceae</taxon>
        <taxon>Rhizobium/Agrobacterium group</taxon>
        <taxon>Rhizobium</taxon>
    </lineage>
</organism>
<dbReference type="PANTHER" id="PTHR45228">
    <property type="entry name" value="CYCLIC DI-GMP PHOSPHODIESTERASE TM_0186-RELATED"/>
    <property type="match status" value="1"/>
</dbReference>
<dbReference type="SMART" id="SM00471">
    <property type="entry name" value="HDc"/>
    <property type="match status" value="1"/>
</dbReference>
<reference evidence="2 3" key="1">
    <citation type="submission" date="2023-07" db="EMBL/GenBank/DDBJ databases">
        <title>Genomic Encyclopedia of Type Strains, Phase IV (KMG-IV): sequencing the most valuable type-strain genomes for metagenomic binning, comparative biology and taxonomic classification.</title>
        <authorList>
            <person name="Goeker M."/>
        </authorList>
    </citation>
    <scope>NUCLEOTIDE SEQUENCE [LARGE SCALE GENOMIC DNA]</scope>
    <source>
        <strain evidence="2 3">DSM 100301</strain>
    </source>
</reference>
<dbReference type="PROSITE" id="PS51832">
    <property type="entry name" value="HD_GYP"/>
    <property type="match status" value="1"/>
</dbReference>
<evidence type="ECO:0000259" key="1">
    <source>
        <dbReference type="PROSITE" id="PS51832"/>
    </source>
</evidence>
<accession>A0ABU0I899</accession>
<dbReference type="CDD" id="cd00077">
    <property type="entry name" value="HDc"/>
    <property type="match status" value="1"/>
</dbReference>
<dbReference type="Pfam" id="PF13487">
    <property type="entry name" value="HD_5"/>
    <property type="match status" value="2"/>
</dbReference>
<feature type="domain" description="HD-GYP" evidence="1">
    <location>
        <begin position="257"/>
        <end position="452"/>
    </location>
</feature>
<dbReference type="Gene3D" id="1.10.3210.10">
    <property type="entry name" value="Hypothetical protein af1432"/>
    <property type="match status" value="3"/>
</dbReference>
<dbReference type="EMBL" id="JAUSWH010000002">
    <property type="protein sequence ID" value="MDQ0454469.1"/>
    <property type="molecule type" value="Genomic_DNA"/>
</dbReference>
<evidence type="ECO:0000313" key="2">
    <source>
        <dbReference type="EMBL" id="MDQ0454469.1"/>
    </source>
</evidence>
<gene>
    <name evidence="2" type="ORF">QO005_000796</name>
</gene>
<sequence>MPHRVRLAEIIKALSRALDMTEGQPPGHCIGCCHIGTAIGHSLGLGETELRDLYYTLMLKDLGCTSNAARICQIYETDDIRFKRNFKLVDGSLAEVLRFLVRNTAAEAGPVRRAKRLLQAMKNGAENTVELIRTRCENGADIARQMRFSDDVAAGIRDLDEHFDGSGHPLGKVGETIHLFARIALLAQVVEVFFHEHGPQAAVDEIGRRRGTWFDPQVVDAFMKVAANTRFWQDLASPELEEIVLGSEPGHQAIMADEDYLDDIALGFARVIDAKSPYTSGHSSRVAAFTDLIAEQMGLTEARRRRLKRAALLHDIGKLGVSNSVLDKPGPLNQDEWQAMRRHAEFSEEILSHIAAFADIAAMGGAHHERLDGKGYPRGLKGAEINLDTRILSTADVFDALTADRPYRAALPVTEALTLLWRDAGLALDPACISALERGLQQQDQLRGFTFSGS</sequence>
<dbReference type="InterPro" id="IPR052020">
    <property type="entry name" value="Cyclic_di-GMP/3'3'-cGAMP_PDE"/>
</dbReference>
<dbReference type="InterPro" id="IPR003607">
    <property type="entry name" value="HD/PDEase_dom"/>
</dbReference>
<dbReference type="InterPro" id="IPR037522">
    <property type="entry name" value="HD_GYP_dom"/>
</dbReference>
<dbReference type="RefSeq" id="WP_307156686.1">
    <property type="nucleotide sequence ID" value="NZ_JAUSWH010000002.1"/>
</dbReference>
<dbReference type="PANTHER" id="PTHR45228:SF5">
    <property type="entry name" value="CYCLIC DI-GMP PHOSPHODIESTERASE VC_1348-RELATED"/>
    <property type="match status" value="1"/>
</dbReference>
<keyword evidence="3" id="KW-1185">Reference proteome</keyword>
<evidence type="ECO:0000313" key="3">
    <source>
        <dbReference type="Proteomes" id="UP001235269"/>
    </source>
</evidence>
<proteinExistence type="predicted"/>
<dbReference type="SUPFAM" id="SSF109604">
    <property type="entry name" value="HD-domain/PDEase-like"/>
    <property type="match status" value="2"/>
</dbReference>
<name>A0ABU0I899_9HYPH</name>
<comment type="caution">
    <text evidence="2">The sequence shown here is derived from an EMBL/GenBank/DDBJ whole genome shotgun (WGS) entry which is preliminary data.</text>
</comment>
<dbReference type="Proteomes" id="UP001235269">
    <property type="component" value="Unassembled WGS sequence"/>
</dbReference>